<dbReference type="InterPro" id="IPR016039">
    <property type="entry name" value="Thiolase-like"/>
</dbReference>
<evidence type="ECO:0000313" key="2">
    <source>
        <dbReference type="Proteomes" id="UP000278907"/>
    </source>
</evidence>
<dbReference type="SUPFAM" id="SSF53901">
    <property type="entry name" value="Thiolase-like"/>
    <property type="match status" value="2"/>
</dbReference>
<dbReference type="EMBL" id="RAWI01000067">
    <property type="protein sequence ID" value="RKI11002.1"/>
    <property type="molecule type" value="Genomic_DNA"/>
</dbReference>
<protein>
    <recommendedName>
        <fullName evidence="3">Beta-ketoacyl synthase N-terminal domain-containing protein</fullName>
    </recommendedName>
</protein>
<comment type="caution">
    <text evidence="1">The sequence shown here is derived from an EMBL/GenBank/DDBJ whole genome shotgun (WGS) entry which is preliminary data.</text>
</comment>
<accession>A0ABX9QKI7</accession>
<organism evidence="1 2">
    <name type="scientific">Corallococcus praedator</name>
    <dbReference type="NCBI Taxonomy" id="2316724"/>
    <lineage>
        <taxon>Bacteria</taxon>
        <taxon>Pseudomonadati</taxon>
        <taxon>Myxococcota</taxon>
        <taxon>Myxococcia</taxon>
        <taxon>Myxococcales</taxon>
        <taxon>Cystobacterineae</taxon>
        <taxon>Myxococcaceae</taxon>
        <taxon>Corallococcus</taxon>
    </lineage>
</organism>
<evidence type="ECO:0000313" key="1">
    <source>
        <dbReference type="EMBL" id="RKI11002.1"/>
    </source>
</evidence>
<dbReference type="Proteomes" id="UP000278907">
    <property type="component" value="Unassembled WGS sequence"/>
</dbReference>
<dbReference type="Gene3D" id="3.40.47.10">
    <property type="match status" value="1"/>
</dbReference>
<name>A0ABX9QKI7_9BACT</name>
<sequence>MQLPRGIAITGLGMVSAIGLDVISSCASARAGLSRRSELALEESDVDTLETVPLRGHVVQGATNGFDGFARLLRLGELALGDLLGQSGLRDEHLSRTGLVLNLPGDFYESTHLRAGLATVPSEEEAAEQQELLAEVRDARERLKQRMPRELLALHSLALPAQAQACFTGGAATFMSGLAQAVQWLQTRALDRCLVGGIDSFVHGEPLTQVHELGLTRGVGAVTGFFPGEASAFVLLERVDAARARGAAIHGLLGPHAATREKQHRFLTPPPLGAALFDAMAACLTVSAPPARDVGRVIVNINGDNIRARDFGTALVRLADAKLPSTFPQWYPPEHCGEIGAATGAASICMGVRSFARNYAGTQDILVALLDDDENRGAFILESPLSQPREGVP</sequence>
<reference evidence="1 2" key="1">
    <citation type="submission" date="2018-09" db="EMBL/GenBank/DDBJ databases">
        <authorList>
            <person name="Livingstone P.G."/>
            <person name="Whitworth D.E."/>
        </authorList>
    </citation>
    <scope>NUCLEOTIDE SEQUENCE [LARGE SCALE GENOMIC DNA]</scope>
    <source>
        <strain evidence="1 2">CA031B</strain>
    </source>
</reference>
<keyword evidence="2" id="KW-1185">Reference proteome</keyword>
<gene>
    <name evidence="1" type="ORF">D7Y13_11780</name>
</gene>
<evidence type="ECO:0008006" key="3">
    <source>
        <dbReference type="Google" id="ProtNLM"/>
    </source>
</evidence>
<proteinExistence type="predicted"/>